<dbReference type="AlphaFoldDB" id="A0A6J6C317"/>
<evidence type="ECO:0000256" key="1">
    <source>
        <dbReference type="SAM" id="MobiDB-lite"/>
    </source>
</evidence>
<accession>A0A6J6C317</accession>
<organism evidence="2">
    <name type="scientific">freshwater metagenome</name>
    <dbReference type="NCBI Taxonomy" id="449393"/>
    <lineage>
        <taxon>unclassified sequences</taxon>
        <taxon>metagenomes</taxon>
        <taxon>ecological metagenomes</taxon>
    </lineage>
</organism>
<dbReference type="EMBL" id="CAEZSH010000132">
    <property type="protein sequence ID" value="CAB4544939.1"/>
    <property type="molecule type" value="Genomic_DNA"/>
</dbReference>
<feature type="region of interest" description="Disordered" evidence="1">
    <location>
        <begin position="1"/>
        <end position="39"/>
    </location>
</feature>
<gene>
    <name evidence="2" type="ORF">UFOPK1410_00904</name>
</gene>
<evidence type="ECO:0000313" key="2">
    <source>
        <dbReference type="EMBL" id="CAB4544939.1"/>
    </source>
</evidence>
<name>A0A6J6C317_9ZZZZ</name>
<feature type="compositionally biased region" description="Polar residues" evidence="1">
    <location>
        <begin position="10"/>
        <end position="21"/>
    </location>
</feature>
<reference evidence="2" key="1">
    <citation type="submission" date="2020-05" db="EMBL/GenBank/DDBJ databases">
        <authorList>
            <person name="Chiriac C."/>
            <person name="Salcher M."/>
            <person name="Ghai R."/>
            <person name="Kavagutti S V."/>
        </authorList>
    </citation>
    <scope>NUCLEOTIDE SEQUENCE</scope>
</reference>
<protein>
    <submittedName>
        <fullName evidence="2">Unannotated protein</fullName>
    </submittedName>
</protein>
<sequence>MPVMRLAENTEVSVNSVATQTKKNEPMIDSAPTIRGRPAAMSEPNTKIMRINMIGRAIVSASARSVEIIAFSSLVTATMPAR</sequence>
<proteinExistence type="predicted"/>